<evidence type="ECO:0000256" key="2">
    <source>
        <dbReference type="ARBA" id="ARBA00022723"/>
    </source>
</evidence>
<feature type="compositionally biased region" description="Low complexity" evidence="7">
    <location>
        <begin position="282"/>
        <end position="300"/>
    </location>
</feature>
<dbReference type="InterPro" id="IPR026104">
    <property type="entry name" value="ZNF_C2HC_dom_1C"/>
</dbReference>
<evidence type="ECO:0000259" key="8">
    <source>
        <dbReference type="PROSITE" id="PS52027"/>
    </source>
</evidence>
<feature type="compositionally biased region" description="Polar residues" evidence="7">
    <location>
        <begin position="307"/>
        <end position="326"/>
    </location>
</feature>
<evidence type="ECO:0000256" key="1">
    <source>
        <dbReference type="ARBA" id="ARBA00010843"/>
    </source>
</evidence>
<dbReference type="RefSeq" id="XP_050515262.1">
    <property type="nucleotide sequence ID" value="XM_050659305.1"/>
</dbReference>
<evidence type="ECO:0000256" key="4">
    <source>
        <dbReference type="ARBA" id="ARBA00022833"/>
    </source>
</evidence>
<dbReference type="Gene3D" id="3.30.160.60">
    <property type="entry name" value="Classic Zinc Finger"/>
    <property type="match status" value="1"/>
</dbReference>
<feature type="compositionally biased region" description="Low complexity" evidence="7">
    <location>
        <begin position="74"/>
        <end position="84"/>
    </location>
</feature>
<evidence type="ECO:0000256" key="6">
    <source>
        <dbReference type="PROSITE-ProRule" id="PRU01371"/>
    </source>
</evidence>
<keyword evidence="2" id="KW-0479">Metal-binding</keyword>
<accession>A0ABM5KYK5</accession>
<dbReference type="PANTHER" id="PTHR14649:SF1">
    <property type="entry name" value="ZINC FINGER C2HC DOMAIN-CONTAINING PROTEIN 1C"/>
    <property type="match status" value="1"/>
</dbReference>
<dbReference type="Proteomes" id="UP001652700">
    <property type="component" value="Unplaced"/>
</dbReference>
<feature type="region of interest" description="Disordered" evidence="7">
    <location>
        <begin position="228"/>
        <end position="329"/>
    </location>
</feature>
<proteinExistence type="inferred from homology"/>
<evidence type="ECO:0000256" key="3">
    <source>
        <dbReference type="ARBA" id="ARBA00022771"/>
    </source>
</evidence>
<dbReference type="PROSITE" id="PS52027">
    <property type="entry name" value="ZF_C2HC_C3H"/>
    <property type="match status" value="2"/>
</dbReference>
<evidence type="ECO:0000256" key="5">
    <source>
        <dbReference type="ARBA" id="ARBA00023054"/>
    </source>
</evidence>
<feature type="compositionally biased region" description="Polar residues" evidence="7">
    <location>
        <begin position="248"/>
        <end position="277"/>
    </location>
</feature>
<feature type="domain" description="C2HC/C3H-type" evidence="8">
    <location>
        <begin position="332"/>
        <end position="361"/>
    </location>
</feature>
<sequence>MNKYLSASLNNVVSMDLETSWAAQYLKSPQSEMVKTNYARFQQKQMQEKEEKLLKLYENQQQRAFDRVGRGSAGSNDSLHSSNGGLLGGKVRQMFDERRQKAGIDKSYPLEPLKSKSNTKNINIERKNGTVKTTVKSTVQSSTSVIRNGKPLVKKREVVNRLYENDNGKEAFETNRYIDDGTDAYHSKSYREMIEMLDNNNSSDSLENEEMPRIGFDEVDHTQLYEKDNNLTNNNNSNGTVKKLYTKSPVTNGVTARTENSVPKKNNLSNTKRNSAAHSPITPKTSTPSSPAKKTTPTATMNDKSKSLQQAPSSSRPSAKQQSPRSVVTRDDLTECNYCGRRFAEDRVQKHEEVCSKTGKKKRKAYDATKHRVMGTELESYILPSKGKAKATNMKASTKTPPKKDWRRTHEEFIAAIRAAKEAQTHLAKGGKLSDLPPPPPSTNPDYVQCPHCSRRFNEAAAERHIPKCADYQFNKPKPGASKTKPTYGKK</sequence>
<dbReference type="InterPro" id="IPR049899">
    <property type="entry name" value="Znf_C2HC_C3H"/>
</dbReference>
<dbReference type="GeneID" id="114339852"/>
<feature type="region of interest" description="Disordered" evidence="7">
    <location>
        <begin position="427"/>
        <end position="448"/>
    </location>
</feature>
<dbReference type="PANTHER" id="PTHR14649">
    <property type="entry name" value="ZINC FINGER C2HC DOMAIN-CONTAINING PROTEIN 1C"/>
    <property type="match status" value="1"/>
</dbReference>
<keyword evidence="4" id="KW-0862">Zinc</keyword>
<evidence type="ECO:0000313" key="10">
    <source>
        <dbReference type="Proteomes" id="UP001652700"/>
    </source>
</evidence>
<feature type="region of interest" description="Disordered" evidence="7">
    <location>
        <begin position="68"/>
        <end position="88"/>
    </location>
</feature>
<feature type="domain" description="C2HC/C3H-type" evidence="8">
    <location>
        <begin position="446"/>
        <end position="475"/>
    </location>
</feature>
<dbReference type="Pfam" id="PF13913">
    <property type="entry name" value="zf-C2HC_2"/>
    <property type="match status" value="2"/>
</dbReference>
<comment type="similarity">
    <text evidence="1">Belongs to the ZC2HC1 family.</text>
</comment>
<protein>
    <recommendedName>
        <fullName evidence="8">C2HC/C3H-type domain-containing protein</fullName>
    </recommendedName>
</protein>
<dbReference type="EnsemblMetazoa" id="XM_050659305.1">
    <property type="protein sequence ID" value="XP_050515262.1"/>
    <property type="gene ID" value="LOC114339852"/>
</dbReference>
<name>A0ABM5KYK5_DIAVI</name>
<keyword evidence="5" id="KW-0175">Coiled coil</keyword>
<organism evidence="9 10">
    <name type="scientific">Diabrotica virgifera virgifera</name>
    <name type="common">western corn rootworm</name>
    <dbReference type="NCBI Taxonomy" id="50390"/>
    <lineage>
        <taxon>Eukaryota</taxon>
        <taxon>Metazoa</taxon>
        <taxon>Ecdysozoa</taxon>
        <taxon>Arthropoda</taxon>
        <taxon>Hexapoda</taxon>
        <taxon>Insecta</taxon>
        <taxon>Pterygota</taxon>
        <taxon>Neoptera</taxon>
        <taxon>Endopterygota</taxon>
        <taxon>Coleoptera</taxon>
        <taxon>Polyphaga</taxon>
        <taxon>Cucujiformia</taxon>
        <taxon>Chrysomeloidea</taxon>
        <taxon>Chrysomelidae</taxon>
        <taxon>Galerucinae</taxon>
        <taxon>Diabroticina</taxon>
        <taxon>Diabroticites</taxon>
        <taxon>Diabrotica</taxon>
    </lineage>
</organism>
<keyword evidence="10" id="KW-1185">Reference proteome</keyword>
<keyword evidence="3 6" id="KW-0863">Zinc-finger</keyword>
<evidence type="ECO:0000256" key="7">
    <source>
        <dbReference type="SAM" id="MobiDB-lite"/>
    </source>
</evidence>
<feature type="region of interest" description="Disordered" evidence="7">
    <location>
        <begin position="471"/>
        <end position="491"/>
    </location>
</feature>
<reference evidence="9" key="1">
    <citation type="submission" date="2025-05" db="UniProtKB">
        <authorList>
            <consortium name="EnsemblMetazoa"/>
        </authorList>
    </citation>
    <scope>IDENTIFICATION</scope>
</reference>
<evidence type="ECO:0000313" key="9">
    <source>
        <dbReference type="EnsemblMetazoa" id="XP_050515262.1"/>
    </source>
</evidence>